<dbReference type="EMBL" id="CCSE01000001">
    <property type="protein sequence ID" value="CEA02892.1"/>
    <property type="molecule type" value="Genomic_DNA"/>
</dbReference>
<reference evidence="1 2" key="1">
    <citation type="submission" date="2014-07" db="EMBL/GenBank/DDBJ databases">
        <authorList>
            <person name="Urmite Genomes Urmite Genomes"/>
        </authorList>
    </citation>
    <scope>NUCLEOTIDE SEQUENCE [LARGE SCALE GENOMIC DNA]</scope>
    <source>
        <strain evidence="1 2">13MG44_air</strain>
    </source>
</reference>
<organism evidence="1 2">
    <name type="scientific">Jeotgalicoccus saudimassiliensis</name>
    <dbReference type="NCBI Taxonomy" id="1461582"/>
    <lineage>
        <taxon>Bacteria</taxon>
        <taxon>Bacillati</taxon>
        <taxon>Bacillota</taxon>
        <taxon>Bacilli</taxon>
        <taxon>Bacillales</taxon>
        <taxon>Staphylococcaceae</taxon>
        <taxon>Jeotgalicoccus</taxon>
    </lineage>
</organism>
<evidence type="ECO:0000313" key="1">
    <source>
        <dbReference type="EMBL" id="CEA02892.1"/>
    </source>
</evidence>
<proteinExistence type="predicted"/>
<sequence>MGRLLRRAAIFIAPIIINKVVQKFLNKDDKSSSKSKKRK</sequence>
<protein>
    <submittedName>
        <fullName evidence="1">Uncharacterized protein</fullName>
    </submittedName>
</protein>
<name>A0A078MBR6_9STAP</name>
<accession>A0A078MBR6</accession>
<keyword evidence="2" id="KW-1185">Reference proteome</keyword>
<evidence type="ECO:0000313" key="2">
    <source>
        <dbReference type="Proteomes" id="UP000044136"/>
    </source>
</evidence>
<dbReference type="Proteomes" id="UP000044136">
    <property type="component" value="Unassembled WGS sequence"/>
</dbReference>
<gene>
    <name evidence="1" type="ORF">BN1048_01892</name>
</gene>
<dbReference type="STRING" id="1461582.BN1048_01892"/>
<dbReference type="AlphaFoldDB" id="A0A078MBR6"/>
<dbReference type="HOGENOM" id="CLU_3311092_0_0_9"/>